<dbReference type="PANTHER" id="PTHR46890">
    <property type="entry name" value="NON-LTR RETROLELEMENT REVERSE TRANSCRIPTASE-LIKE PROTEIN-RELATED"/>
    <property type="match status" value="1"/>
</dbReference>
<sequence length="369" mass="42375">MANLRRKSNNISEISIGWAMCRGPNQVKEGIGDFYRDGSAVKHVNRTFITLIPKVKNPISLKDYKPISLVRVVYKILAKVLASRLKKVMDFIISLCQMTFVMGRQIVDSFVITGEIIHSWKKSNLGGLVVKLDFGKAYDIVDHEFLFEILSRMGFGSKWVEWIRWCVISPLMSVLVNGCPMKEFPVERGLRLGDPLSSFLFNMVVVVLSKMLYKARECGLIKGIGFKNDVSKVSELILHKSCLEKIGKKFPGDDEWARVFSCEQSVLWKEVICAKYNMRISNLMWDCPVSKTCSAFVKSINKLFDEKHRFYKLIQEGFQMVIGFGEKVRLWEDVKWDSITLKIDFPRIYALARNKDGMIKEFGSFVDSK</sequence>
<dbReference type="InterPro" id="IPR052343">
    <property type="entry name" value="Retrotransposon-Effector_Assoc"/>
</dbReference>
<dbReference type="InterPro" id="IPR043502">
    <property type="entry name" value="DNA/RNA_pol_sf"/>
</dbReference>
<name>A0AAD9TYT8_9ROSI</name>
<dbReference type="CDD" id="cd01650">
    <property type="entry name" value="RT_nLTR_like"/>
    <property type="match status" value="1"/>
</dbReference>
<dbReference type="InterPro" id="IPR000477">
    <property type="entry name" value="RT_dom"/>
</dbReference>
<evidence type="ECO:0000313" key="3">
    <source>
        <dbReference type="Proteomes" id="UP001280121"/>
    </source>
</evidence>
<proteinExistence type="predicted"/>
<dbReference type="Pfam" id="PF00078">
    <property type="entry name" value="RVT_1"/>
    <property type="match status" value="1"/>
</dbReference>
<organism evidence="2 3">
    <name type="scientific">Dipteronia dyeriana</name>
    <dbReference type="NCBI Taxonomy" id="168575"/>
    <lineage>
        <taxon>Eukaryota</taxon>
        <taxon>Viridiplantae</taxon>
        <taxon>Streptophyta</taxon>
        <taxon>Embryophyta</taxon>
        <taxon>Tracheophyta</taxon>
        <taxon>Spermatophyta</taxon>
        <taxon>Magnoliopsida</taxon>
        <taxon>eudicotyledons</taxon>
        <taxon>Gunneridae</taxon>
        <taxon>Pentapetalae</taxon>
        <taxon>rosids</taxon>
        <taxon>malvids</taxon>
        <taxon>Sapindales</taxon>
        <taxon>Sapindaceae</taxon>
        <taxon>Hippocastanoideae</taxon>
        <taxon>Acereae</taxon>
        <taxon>Dipteronia</taxon>
    </lineage>
</organism>
<evidence type="ECO:0000259" key="1">
    <source>
        <dbReference type="Pfam" id="PF00078"/>
    </source>
</evidence>
<dbReference type="SUPFAM" id="SSF56672">
    <property type="entry name" value="DNA/RNA polymerases"/>
    <property type="match status" value="1"/>
</dbReference>
<dbReference type="EMBL" id="JANJYI010000006">
    <property type="protein sequence ID" value="KAK2644720.1"/>
    <property type="molecule type" value="Genomic_DNA"/>
</dbReference>
<keyword evidence="3" id="KW-1185">Reference proteome</keyword>
<comment type="caution">
    <text evidence="2">The sequence shown here is derived from an EMBL/GenBank/DDBJ whole genome shotgun (WGS) entry which is preliminary data.</text>
</comment>
<dbReference type="AlphaFoldDB" id="A0AAD9TYT8"/>
<accession>A0AAD9TYT8</accession>
<evidence type="ECO:0000313" key="2">
    <source>
        <dbReference type="EMBL" id="KAK2644720.1"/>
    </source>
</evidence>
<dbReference type="PANTHER" id="PTHR46890:SF48">
    <property type="entry name" value="RNA-DIRECTED DNA POLYMERASE"/>
    <property type="match status" value="1"/>
</dbReference>
<dbReference type="Proteomes" id="UP001280121">
    <property type="component" value="Unassembled WGS sequence"/>
</dbReference>
<gene>
    <name evidence="2" type="ORF">Ddye_019915</name>
</gene>
<protein>
    <recommendedName>
        <fullName evidence="1">Reverse transcriptase domain-containing protein</fullName>
    </recommendedName>
</protein>
<feature type="domain" description="Reverse transcriptase" evidence="1">
    <location>
        <begin position="53"/>
        <end position="215"/>
    </location>
</feature>
<reference evidence="2" key="1">
    <citation type="journal article" date="2023" name="Plant J.">
        <title>Genome sequences and population genomics provide insights into the demographic history, inbreeding, and mutation load of two 'living fossil' tree species of Dipteronia.</title>
        <authorList>
            <person name="Feng Y."/>
            <person name="Comes H.P."/>
            <person name="Chen J."/>
            <person name="Zhu S."/>
            <person name="Lu R."/>
            <person name="Zhang X."/>
            <person name="Li P."/>
            <person name="Qiu J."/>
            <person name="Olsen K.M."/>
            <person name="Qiu Y."/>
        </authorList>
    </citation>
    <scope>NUCLEOTIDE SEQUENCE</scope>
    <source>
        <strain evidence="2">KIB01</strain>
    </source>
</reference>